<name>A0A9W8CW54_9FUNG</name>
<gene>
    <name evidence="2" type="ORF">LPJ61_005075</name>
</gene>
<dbReference type="OrthoDB" id="5551250at2759"/>
<feature type="compositionally biased region" description="Polar residues" evidence="1">
    <location>
        <begin position="213"/>
        <end position="228"/>
    </location>
</feature>
<evidence type="ECO:0000313" key="3">
    <source>
        <dbReference type="Proteomes" id="UP001143981"/>
    </source>
</evidence>
<sequence>RRVSFNLGCNSVLQLPSNTAITKISQARSRRRSSIAGSADSADGLGLAELAKQADRRAQALLPHGASLALLDSRYAMTALCVKRGLICAMNDTILGANASSDSSEGEHGDGALSQLLLQLPPAPAKGVLKPFAPSPVNAKFLAGGLLEENPEAACDSETLPEDALVPGSASVPAQLALEDQQAPRSAGHPASRKAKRQGKKKSQLKSKRHQRLTPSSNGDGAGLQSQGGAMPTPATVTRHGPIPAASPHV</sequence>
<dbReference type="EMBL" id="JANBOI010001463">
    <property type="protein sequence ID" value="KAJ1726604.1"/>
    <property type="molecule type" value="Genomic_DNA"/>
</dbReference>
<feature type="non-terminal residue" evidence="2">
    <location>
        <position position="1"/>
    </location>
</feature>
<evidence type="ECO:0000313" key="2">
    <source>
        <dbReference type="EMBL" id="KAJ1726604.1"/>
    </source>
</evidence>
<comment type="caution">
    <text evidence="2">The sequence shown here is derived from an EMBL/GenBank/DDBJ whole genome shotgun (WGS) entry which is preliminary data.</text>
</comment>
<dbReference type="AlphaFoldDB" id="A0A9W8CW54"/>
<organism evidence="2 3">
    <name type="scientific">Coemansia biformis</name>
    <dbReference type="NCBI Taxonomy" id="1286918"/>
    <lineage>
        <taxon>Eukaryota</taxon>
        <taxon>Fungi</taxon>
        <taxon>Fungi incertae sedis</taxon>
        <taxon>Zoopagomycota</taxon>
        <taxon>Kickxellomycotina</taxon>
        <taxon>Kickxellomycetes</taxon>
        <taxon>Kickxellales</taxon>
        <taxon>Kickxellaceae</taxon>
        <taxon>Coemansia</taxon>
    </lineage>
</organism>
<proteinExistence type="predicted"/>
<reference evidence="2" key="1">
    <citation type="submission" date="2022-07" db="EMBL/GenBank/DDBJ databases">
        <title>Phylogenomic reconstructions and comparative analyses of Kickxellomycotina fungi.</title>
        <authorList>
            <person name="Reynolds N.K."/>
            <person name="Stajich J.E."/>
            <person name="Barry K."/>
            <person name="Grigoriev I.V."/>
            <person name="Crous P."/>
            <person name="Smith M.E."/>
        </authorList>
    </citation>
    <scope>NUCLEOTIDE SEQUENCE</scope>
    <source>
        <strain evidence="2">BCRC 34381</strain>
    </source>
</reference>
<feature type="compositionally biased region" description="Basic residues" evidence="1">
    <location>
        <begin position="191"/>
        <end position="212"/>
    </location>
</feature>
<accession>A0A9W8CW54</accession>
<protein>
    <submittedName>
        <fullName evidence="2">Uncharacterized protein</fullName>
    </submittedName>
</protein>
<dbReference type="Proteomes" id="UP001143981">
    <property type="component" value="Unassembled WGS sequence"/>
</dbReference>
<feature type="region of interest" description="Disordered" evidence="1">
    <location>
        <begin position="179"/>
        <end position="250"/>
    </location>
</feature>
<keyword evidence="3" id="KW-1185">Reference proteome</keyword>
<evidence type="ECO:0000256" key="1">
    <source>
        <dbReference type="SAM" id="MobiDB-lite"/>
    </source>
</evidence>